<dbReference type="InterPro" id="IPR012259">
    <property type="entry name" value="DHFR"/>
</dbReference>
<protein>
    <recommendedName>
        <fullName evidence="3">dihydrofolate reductase</fullName>
        <ecNumber evidence="3">1.5.1.3</ecNumber>
    </recommendedName>
</protein>
<evidence type="ECO:0000256" key="5">
    <source>
        <dbReference type="ARBA" id="ARBA00022801"/>
    </source>
</evidence>
<evidence type="ECO:0000256" key="4">
    <source>
        <dbReference type="ARBA" id="ARBA00022563"/>
    </source>
</evidence>
<dbReference type="PROSITE" id="PS00893">
    <property type="entry name" value="NUDIX_BOX"/>
    <property type="match status" value="1"/>
</dbReference>
<dbReference type="PROSITE" id="PS00075">
    <property type="entry name" value="DHFR_1"/>
    <property type="match status" value="1"/>
</dbReference>
<sequence length="311" mass="33994">MTSTDRFQVVPAAYLALLRGPEEAPEVLLQLRSGTGFMDGWWACAAAGHVEAGETAYRAAAREADEELGVQVDPDDLDPVVVVQRTCALPDPLEQRVDLFFGTRTWTGEPSVQEPEKTAELRWWPLSRLPDRTVPHERRALEHLATGAPPTLLTHGFAQTVTLVAAVGRNGVIGDGTAMPWHLPEDLRHFKETTAGGVLVMGRATWESIGRPLPGRRTVVLTRDRGWSAPGAEVAHSWPEALLTAGDQEVFVVGGGQVYADAIAWADRLVVSEVDQAPPGGTVFPPVDPARWREVSRDPREGFTIVVRERR</sequence>
<evidence type="ECO:0000313" key="12">
    <source>
        <dbReference type="Proteomes" id="UP001589613"/>
    </source>
</evidence>
<comment type="similarity">
    <text evidence="2 8">Belongs to the dihydrofolate reductase family.</text>
</comment>
<reference evidence="11 12" key="1">
    <citation type="submission" date="2024-09" db="EMBL/GenBank/DDBJ databases">
        <authorList>
            <person name="Sun Q."/>
            <person name="Mori K."/>
        </authorList>
    </citation>
    <scope>NUCLEOTIDE SEQUENCE [LARGE SCALE GENOMIC DNA]</scope>
    <source>
        <strain evidence="11 12">JCM 12763</strain>
    </source>
</reference>
<dbReference type="CDD" id="cd04683">
    <property type="entry name" value="NUDIX_Hydrolase"/>
    <property type="match status" value="1"/>
</dbReference>
<dbReference type="PANTHER" id="PTHR48069:SF3">
    <property type="entry name" value="DIHYDROFOLATE REDUCTASE"/>
    <property type="match status" value="1"/>
</dbReference>
<dbReference type="PANTHER" id="PTHR48069">
    <property type="entry name" value="DIHYDROFOLATE REDUCTASE"/>
    <property type="match status" value="1"/>
</dbReference>
<dbReference type="GO" id="GO:0004146">
    <property type="term" value="F:dihydrofolate reductase activity"/>
    <property type="evidence" value="ECO:0007669"/>
    <property type="project" value="UniProtKB-EC"/>
</dbReference>
<dbReference type="InterPro" id="IPR024072">
    <property type="entry name" value="DHFR-like_dom_sf"/>
</dbReference>
<proteinExistence type="inferred from homology"/>
<keyword evidence="7 11" id="KW-0560">Oxidoreductase</keyword>
<dbReference type="SUPFAM" id="SSF55811">
    <property type="entry name" value="Nudix"/>
    <property type="match status" value="1"/>
</dbReference>
<dbReference type="PRINTS" id="PR00070">
    <property type="entry name" value="DHFR"/>
</dbReference>
<dbReference type="Gene3D" id="3.40.430.10">
    <property type="entry name" value="Dihydrofolate Reductase, subunit A"/>
    <property type="match status" value="1"/>
</dbReference>
<dbReference type="InterPro" id="IPR000086">
    <property type="entry name" value="NUDIX_hydrolase_dom"/>
</dbReference>
<keyword evidence="4" id="KW-0554">One-carbon metabolism</keyword>
<dbReference type="InterPro" id="IPR001796">
    <property type="entry name" value="DHFR_dom"/>
</dbReference>
<evidence type="ECO:0000256" key="8">
    <source>
        <dbReference type="RuleBase" id="RU004474"/>
    </source>
</evidence>
<dbReference type="PROSITE" id="PS51330">
    <property type="entry name" value="DHFR_2"/>
    <property type="match status" value="1"/>
</dbReference>
<feature type="domain" description="Nudix hydrolase" evidence="10">
    <location>
        <begin position="8"/>
        <end position="146"/>
    </location>
</feature>
<comment type="caution">
    <text evidence="11">The sequence shown here is derived from an EMBL/GenBank/DDBJ whole genome shotgun (WGS) entry which is preliminary data.</text>
</comment>
<evidence type="ECO:0000256" key="6">
    <source>
        <dbReference type="ARBA" id="ARBA00022857"/>
    </source>
</evidence>
<dbReference type="InterPro" id="IPR017925">
    <property type="entry name" value="DHFR_CS"/>
</dbReference>
<dbReference type="Proteomes" id="UP001589613">
    <property type="component" value="Unassembled WGS sequence"/>
</dbReference>
<evidence type="ECO:0000256" key="7">
    <source>
        <dbReference type="ARBA" id="ARBA00023002"/>
    </source>
</evidence>
<dbReference type="EC" id="1.5.1.3" evidence="3"/>
<comment type="pathway">
    <text evidence="1">Cofactor biosynthesis; tetrahydrofolate biosynthesis; 5,6,7,8-tetrahydrofolate from 7,8-dihydrofolate: step 1/1.</text>
</comment>
<dbReference type="SUPFAM" id="SSF53597">
    <property type="entry name" value="Dihydrofolate reductase-like"/>
    <property type="match status" value="1"/>
</dbReference>
<evidence type="ECO:0000259" key="9">
    <source>
        <dbReference type="PROSITE" id="PS51330"/>
    </source>
</evidence>
<dbReference type="InterPro" id="IPR020084">
    <property type="entry name" value="NUDIX_hydrolase_CS"/>
</dbReference>
<dbReference type="CDD" id="cd00209">
    <property type="entry name" value="DHFR"/>
    <property type="match status" value="1"/>
</dbReference>
<accession>A0ABV5UZZ5</accession>
<feature type="domain" description="DHFR" evidence="9">
    <location>
        <begin position="160"/>
        <end position="311"/>
    </location>
</feature>
<dbReference type="Pfam" id="PF00186">
    <property type="entry name" value="DHFR_1"/>
    <property type="match status" value="1"/>
</dbReference>
<keyword evidence="5" id="KW-0378">Hydrolase</keyword>
<evidence type="ECO:0000259" key="10">
    <source>
        <dbReference type="PROSITE" id="PS51462"/>
    </source>
</evidence>
<evidence type="ECO:0000313" key="11">
    <source>
        <dbReference type="EMBL" id="MFB9731116.1"/>
    </source>
</evidence>
<dbReference type="PROSITE" id="PS51462">
    <property type="entry name" value="NUDIX"/>
    <property type="match status" value="1"/>
</dbReference>
<dbReference type="RefSeq" id="WP_075957037.1">
    <property type="nucleotide sequence ID" value="NZ_JBHMAX010000007.1"/>
</dbReference>
<evidence type="ECO:0000256" key="3">
    <source>
        <dbReference type="ARBA" id="ARBA00012856"/>
    </source>
</evidence>
<dbReference type="InterPro" id="IPR015797">
    <property type="entry name" value="NUDIX_hydrolase-like_dom_sf"/>
</dbReference>
<dbReference type="Pfam" id="PF00293">
    <property type="entry name" value="NUDIX"/>
    <property type="match status" value="1"/>
</dbReference>
<evidence type="ECO:0000256" key="2">
    <source>
        <dbReference type="ARBA" id="ARBA00009539"/>
    </source>
</evidence>
<dbReference type="Gene3D" id="3.90.79.10">
    <property type="entry name" value="Nucleoside Triphosphate Pyrophosphohydrolase"/>
    <property type="match status" value="1"/>
</dbReference>
<organism evidence="11 12">
    <name type="scientific">Ornithinimicrobium kibberense</name>
    <dbReference type="NCBI Taxonomy" id="282060"/>
    <lineage>
        <taxon>Bacteria</taxon>
        <taxon>Bacillati</taxon>
        <taxon>Actinomycetota</taxon>
        <taxon>Actinomycetes</taxon>
        <taxon>Micrococcales</taxon>
        <taxon>Ornithinimicrobiaceae</taxon>
        <taxon>Ornithinimicrobium</taxon>
    </lineage>
</organism>
<gene>
    <name evidence="11" type="ORF">ACFFN0_03555</name>
</gene>
<evidence type="ECO:0000256" key="1">
    <source>
        <dbReference type="ARBA" id="ARBA00004903"/>
    </source>
</evidence>
<dbReference type="EMBL" id="JBHMAX010000007">
    <property type="protein sequence ID" value="MFB9731116.1"/>
    <property type="molecule type" value="Genomic_DNA"/>
</dbReference>
<name>A0ABV5UZZ5_9MICO</name>
<keyword evidence="12" id="KW-1185">Reference proteome</keyword>
<keyword evidence="6" id="KW-0521">NADP</keyword>